<evidence type="ECO:0000313" key="2">
    <source>
        <dbReference type="Proteomes" id="UP000238982"/>
    </source>
</evidence>
<evidence type="ECO:0000313" key="1">
    <source>
        <dbReference type="EMBL" id="PRF53339.1"/>
    </source>
</evidence>
<dbReference type="Proteomes" id="UP000238982">
    <property type="component" value="Unassembled WGS sequence"/>
</dbReference>
<accession>A0A2S9N1W2</accession>
<gene>
    <name evidence="1" type="ORF">C6Q15_30545</name>
</gene>
<dbReference type="EMBL" id="PVGH01000116">
    <property type="protein sequence ID" value="PRF53339.1"/>
    <property type="molecule type" value="Genomic_DNA"/>
</dbReference>
<protein>
    <submittedName>
        <fullName evidence="1">Uncharacterized protein</fullName>
    </submittedName>
</protein>
<proteinExistence type="predicted"/>
<name>A0A2S9N1W2_9BURK</name>
<sequence>MDSVHGLRIRRTDRRYVFQRLAEAARLQARPRDAERTSRTGRMRCARVHRFSAFAAIAPHRALRPYATRFIRMSYKRTVA</sequence>
<comment type="caution">
    <text evidence="1">The sequence shown here is derived from an EMBL/GenBank/DDBJ whole genome shotgun (WGS) entry which is preliminary data.</text>
</comment>
<reference evidence="1 2" key="1">
    <citation type="submission" date="2018-03" db="EMBL/GenBank/DDBJ databases">
        <authorList>
            <person name="Keele B.F."/>
        </authorList>
    </citation>
    <scope>NUCLEOTIDE SEQUENCE [LARGE SCALE GENOMIC DNA]</scope>
    <source>
        <strain evidence="1 2">AU19729</strain>
    </source>
</reference>
<dbReference type="AlphaFoldDB" id="A0A2S9N1W2"/>
<organism evidence="1 2">
    <name type="scientific">Burkholderia multivorans</name>
    <dbReference type="NCBI Taxonomy" id="87883"/>
    <lineage>
        <taxon>Bacteria</taxon>
        <taxon>Pseudomonadati</taxon>
        <taxon>Pseudomonadota</taxon>
        <taxon>Betaproteobacteria</taxon>
        <taxon>Burkholderiales</taxon>
        <taxon>Burkholderiaceae</taxon>
        <taxon>Burkholderia</taxon>
        <taxon>Burkholderia cepacia complex</taxon>
    </lineage>
</organism>